<dbReference type="PANTHER" id="PTHR21013">
    <property type="entry name" value="ATP SYNTHASE MITOCHONDRIAL F1 COMPLEX ASSEMBLY FACTOR 2/ATP12 PROTEIN, MITOCHONDRIAL PRECURSOR"/>
    <property type="match status" value="1"/>
</dbReference>
<comment type="caution">
    <text evidence="5">The sequence shown here is derived from an EMBL/GenBank/DDBJ whole genome shotgun (WGS) entry which is preliminary data.</text>
</comment>
<dbReference type="InterPro" id="IPR042272">
    <property type="entry name" value="ATP12_ATP_synth-F1-assembly_N"/>
</dbReference>
<keyword evidence="6" id="KW-1185">Reference proteome</keyword>
<dbReference type="InterPro" id="IPR011419">
    <property type="entry name" value="ATP12_ATP_synth-F1-assembly"/>
</dbReference>
<gene>
    <name evidence="5" type="ORF">M2A_2898</name>
</gene>
<reference evidence="5 6" key="1">
    <citation type="submission" date="2014-07" db="EMBL/GenBank/DDBJ databases">
        <title>Tepidicaulis marinum gen. nov., sp. nov., a novel marine bacterium denitrifying nitrate to nitrous oxide strictly under microaerobic conditions.</title>
        <authorList>
            <person name="Takeuchi M."/>
            <person name="Yamagishi T."/>
            <person name="Kamagata Y."/>
            <person name="Oshima K."/>
            <person name="Hattori M."/>
            <person name="Katayama T."/>
            <person name="Hanada S."/>
            <person name="Tamaki H."/>
            <person name="Marumo K."/>
            <person name="Maeda H."/>
            <person name="Nedachi M."/>
            <person name="Iwasaki W."/>
            <person name="Suwa Y."/>
            <person name="Sakata S."/>
        </authorList>
    </citation>
    <scope>NUCLEOTIDE SEQUENCE [LARGE SCALE GENOMIC DNA]</scope>
    <source>
        <strain evidence="5 6">MA2</strain>
    </source>
</reference>
<dbReference type="Proteomes" id="UP000028702">
    <property type="component" value="Unassembled WGS sequence"/>
</dbReference>
<dbReference type="Gene3D" id="1.10.3580.10">
    <property type="entry name" value="ATP12 ATPase"/>
    <property type="match status" value="1"/>
</dbReference>
<dbReference type="Gene3D" id="3.30.2180.10">
    <property type="entry name" value="ATP12-like"/>
    <property type="match status" value="1"/>
</dbReference>
<evidence type="ECO:0000256" key="3">
    <source>
        <dbReference type="ARBA" id="ARBA00023186"/>
    </source>
</evidence>
<name>A0A081BED1_9HYPH</name>
<feature type="region of interest" description="Disordered" evidence="4">
    <location>
        <begin position="1"/>
        <end position="29"/>
    </location>
</feature>
<dbReference type="EMBL" id="BBIO01000018">
    <property type="protein sequence ID" value="GAK46399.1"/>
    <property type="molecule type" value="Genomic_DNA"/>
</dbReference>
<dbReference type="STRING" id="1333998.M2A_2898"/>
<dbReference type="AlphaFoldDB" id="A0A081BED1"/>
<dbReference type="RefSeq" id="WP_081875652.1">
    <property type="nucleotide sequence ID" value="NZ_BBIO01000018.1"/>
</dbReference>
<evidence type="ECO:0000256" key="4">
    <source>
        <dbReference type="SAM" id="MobiDB-lite"/>
    </source>
</evidence>
<evidence type="ECO:0000313" key="5">
    <source>
        <dbReference type="EMBL" id="GAK46399.1"/>
    </source>
</evidence>
<protein>
    <submittedName>
        <fullName evidence="5">Chaperone required for the assembly of the mitochondrial F1-ATPase</fullName>
    </submittedName>
</protein>
<sequence length="259" mass="28313">MSIDDELGRNLAADRFKPHPGKEAKAPKPKRFYKDVDIRKEEGGFAITLDGRAVKTPAKAVLRVPAEALGRAIAGEWDAQKGHIDTFSMPLTKLANTAIDRISAQRAAVIDEVMNFAGTDLLCYRADFPEILAERQAAQWQPLLDWAEESFGARLAITASVLPLEQDASHLACLRDPVEGMDDFELSGFSSLTALTGSLIIALAVHRGYITPEAAYEAAHLDEAFQAEQWGEDAEARDRLAARREAIEAAGRFLALLRG</sequence>
<proteinExistence type="inferred from homology"/>
<organism evidence="5 6">
    <name type="scientific">Tepidicaulis marinus</name>
    <dbReference type="NCBI Taxonomy" id="1333998"/>
    <lineage>
        <taxon>Bacteria</taxon>
        <taxon>Pseudomonadati</taxon>
        <taxon>Pseudomonadota</taxon>
        <taxon>Alphaproteobacteria</taxon>
        <taxon>Hyphomicrobiales</taxon>
        <taxon>Parvibaculaceae</taxon>
        <taxon>Tepidicaulis</taxon>
    </lineage>
</organism>
<dbReference type="eggNOG" id="COG5387">
    <property type="taxonomic scope" value="Bacteria"/>
</dbReference>
<keyword evidence="2" id="KW-0809">Transit peptide</keyword>
<evidence type="ECO:0000256" key="1">
    <source>
        <dbReference type="ARBA" id="ARBA00008231"/>
    </source>
</evidence>
<comment type="similarity">
    <text evidence="1">Belongs to the ATP12 family.</text>
</comment>
<keyword evidence="3" id="KW-0143">Chaperone</keyword>
<accession>A0A081BED1</accession>
<dbReference type="SUPFAM" id="SSF160909">
    <property type="entry name" value="ATP12-like"/>
    <property type="match status" value="1"/>
</dbReference>
<dbReference type="Pfam" id="PF07542">
    <property type="entry name" value="ATP12"/>
    <property type="match status" value="1"/>
</dbReference>
<evidence type="ECO:0000256" key="2">
    <source>
        <dbReference type="ARBA" id="ARBA00022946"/>
    </source>
</evidence>
<dbReference type="InterPro" id="IPR023335">
    <property type="entry name" value="ATP12_ortho_dom_sf"/>
</dbReference>
<dbReference type="GO" id="GO:0043461">
    <property type="term" value="P:proton-transporting ATP synthase complex assembly"/>
    <property type="evidence" value="ECO:0007669"/>
    <property type="project" value="InterPro"/>
</dbReference>
<dbReference type="PANTHER" id="PTHR21013:SF10">
    <property type="entry name" value="ATP SYNTHASE MITOCHONDRIAL F1 COMPLEX ASSEMBLY FACTOR 2"/>
    <property type="match status" value="1"/>
</dbReference>
<evidence type="ECO:0000313" key="6">
    <source>
        <dbReference type="Proteomes" id="UP000028702"/>
    </source>
</evidence>